<reference evidence="9" key="1">
    <citation type="submission" date="2015-12" db="EMBL/GenBank/DDBJ databases">
        <authorList>
            <person name="Tikhonova T.V."/>
            <person name="Pavlov A.R."/>
            <person name="Beletsky A.V."/>
            <person name="Mardanov A.V."/>
            <person name="Sorokin D.Y."/>
            <person name="Ravin N.V."/>
            <person name="Popov V.O."/>
        </authorList>
    </citation>
    <scope>NUCLEOTIDE SEQUENCE</scope>
    <source>
        <strain evidence="9">DSM 14787</strain>
    </source>
</reference>
<dbReference type="KEGG" id="tni:TVNIR_1256"/>
<dbReference type="Proteomes" id="UP000010809">
    <property type="component" value="Chromosome"/>
</dbReference>
<comment type="subcellular location">
    <subcellularLocation>
        <location evidence="5">Cytoplasm</location>
    </subcellularLocation>
</comment>
<dbReference type="PIRSF" id="PIRSF005378">
    <property type="entry name" value="RNA3'_term_phos_cycl_euk"/>
    <property type="match status" value="1"/>
</dbReference>
<protein>
    <recommendedName>
        <fullName evidence="5 6">RNA 3'-terminal phosphate cyclase</fullName>
        <shortName evidence="5">RNA cyclase</shortName>
        <shortName evidence="5">RNA-3'-phosphate cyclase</shortName>
        <ecNumber evidence="5 6">6.5.1.4</ecNumber>
    </recommendedName>
</protein>
<dbReference type="GO" id="GO:0005524">
    <property type="term" value="F:ATP binding"/>
    <property type="evidence" value="ECO:0007669"/>
    <property type="project" value="UniProtKB-KW"/>
</dbReference>
<dbReference type="Pfam" id="PF01137">
    <property type="entry name" value="RTC"/>
    <property type="match status" value="1"/>
</dbReference>
<keyword evidence="3 5" id="KW-0547">Nucleotide-binding</keyword>
<comment type="catalytic activity">
    <reaction evidence="4 5">
        <text>a 3'-end 3'-phospho-ribonucleotide-RNA + ATP = a 3'-end 2',3'-cyclophospho-ribonucleotide-RNA + AMP + diphosphate</text>
        <dbReference type="Rhea" id="RHEA:23976"/>
        <dbReference type="Rhea" id="RHEA-COMP:10463"/>
        <dbReference type="Rhea" id="RHEA-COMP:10464"/>
        <dbReference type="ChEBI" id="CHEBI:30616"/>
        <dbReference type="ChEBI" id="CHEBI:33019"/>
        <dbReference type="ChEBI" id="CHEBI:83062"/>
        <dbReference type="ChEBI" id="CHEBI:83064"/>
        <dbReference type="ChEBI" id="CHEBI:456215"/>
        <dbReference type="EC" id="6.5.1.4"/>
    </reaction>
</comment>
<name>L0DTL2_THIND</name>
<feature type="domain" description="RNA 3'-terminal phosphate cyclase insert" evidence="8">
    <location>
        <begin position="188"/>
        <end position="282"/>
    </location>
</feature>
<keyword evidence="10" id="KW-1185">Reference proteome</keyword>
<dbReference type="GO" id="GO:0006396">
    <property type="term" value="P:RNA processing"/>
    <property type="evidence" value="ECO:0007669"/>
    <property type="project" value="UniProtKB-UniRule"/>
</dbReference>
<keyword evidence="5" id="KW-0067">ATP-binding</keyword>
<evidence type="ECO:0000256" key="2">
    <source>
        <dbReference type="ARBA" id="ARBA00022598"/>
    </source>
</evidence>
<evidence type="ECO:0000256" key="4">
    <source>
        <dbReference type="ARBA" id="ARBA00024481"/>
    </source>
</evidence>
<dbReference type="Gene3D" id="3.65.10.20">
    <property type="entry name" value="RNA 3'-terminal phosphate cyclase domain"/>
    <property type="match status" value="1"/>
</dbReference>
<dbReference type="eggNOG" id="COG0430">
    <property type="taxonomic scope" value="Bacteria"/>
</dbReference>
<dbReference type="InterPro" id="IPR037136">
    <property type="entry name" value="RNA3'_phos_cyclase_dom_sf"/>
</dbReference>
<dbReference type="HOGENOM" id="CLU_027882_0_0_6"/>
<feature type="binding site" evidence="5">
    <location>
        <position position="108"/>
    </location>
    <ligand>
        <name>ATP</name>
        <dbReference type="ChEBI" id="CHEBI:30616"/>
    </ligand>
</feature>
<comment type="similarity">
    <text evidence="1 5">Belongs to the RNA 3'-terminal cyclase family. Type 1 subfamily.</text>
</comment>
<dbReference type="InterPro" id="IPR023797">
    <property type="entry name" value="RNA3'_phos_cyclase_dom"/>
</dbReference>
<feature type="active site" description="Tele-AMP-histidine intermediate" evidence="5">
    <location>
        <position position="317"/>
    </location>
</feature>
<dbReference type="PANTHER" id="PTHR11096:SF0">
    <property type="entry name" value="RNA 3'-TERMINAL PHOSPHATE CYCLASE"/>
    <property type="match status" value="1"/>
</dbReference>
<evidence type="ECO:0000259" key="8">
    <source>
        <dbReference type="Pfam" id="PF05189"/>
    </source>
</evidence>
<dbReference type="NCBIfam" id="TIGR03399">
    <property type="entry name" value="RNA_3prim_cycl"/>
    <property type="match status" value="1"/>
</dbReference>
<evidence type="ECO:0000256" key="5">
    <source>
        <dbReference type="HAMAP-Rule" id="MF_00200"/>
    </source>
</evidence>
<dbReference type="HAMAP" id="MF_00200">
    <property type="entry name" value="RTC"/>
    <property type="match status" value="1"/>
</dbReference>
<proteinExistence type="inferred from homology"/>
<dbReference type="SUPFAM" id="SSF55205">
    <property type="entry name" value="EPT/RTPC-like"/>
    <property type="match status" value="1"/>
</dbReference>
<dbReference type="InterPro" id="IPR000228">
    <property type="entry name" value="RNA3'_term_phos_cyc"/>
</dbReference>
<dbReference type="EC" id="6.5.1.4" evidence="5 6"/>
<dbReference type="PANTHER" id="PTHR11096">
    <property type="entry name" value="RNA 3' TERMINAL PHOSPHATE CYCLASE"/>
    <property type="match status" value="1"/>
</dbReference>
<accession>L0DTL2</accession>
<dbReference type="Gene3D" id="3.30.360.20">
    <property type="entry name" value="RNA 3'-terminal phosphate cyclase, insert domain"/>
    <property type="match status" value="1"/>
</dbReference>
<evidence type="ECO:0000313" key="10">
    <source>
        <dbReference type="Proteomes" id="UP000010809"/>
    </source>
</evidence>
<evidence type="ECO:0000256" key="6">
    <source>
        <dbReference type="NCBIfam" id="TIGR03399"/>
    </source>
</evidence>
<evidence type="ECO:0000256" key="1">
    <source>
        <dbReference type="ARBA" id="ARBA00009206"/>
    </source>
</evidence>
<evidence type="ECO:0000313" key="9">
    <source>
        <dbReference type="EMBL" id="AGA32929.1"/>
    </source>
</evidence>
<dbReference type="EMBL" id="CP003989">
    <property type="protein sequence ID" value="AGA32929.1"/>
    <property type="molecule type" value="Genomic_DNA"/>
</dbReference>
<dbReference type="AlphaFoldDB" id="L0DTL2"/>
<organism evidence="9 10">
    <name type="scientific">Thioalkalivibrio nitratireducens (strain DSM 14787 / UNIQEM 213 / ALEN2)</name>
    <dbReference type="NCBI Taxonomy" id="1255043"/>
    <lineage>
        <taxon>Bacteria</taxon>
        <taxon>Pseudomonadati</taxon>
        <taxon>Pseudomonadota</taxon>
        <taxon>Gammaproteobacteria</taxon>
        <taxon>Chromatiales</taxon>
        <taxon>Ectothiorhodospiraceae</taxon>
        <taxon>Thioalkalivibrio</taxon>
    </lineage>
</organism>
<keyword evidence="2 5" id="KW-0436">Ligase</keyword>
<dbReference type="GO" id="GO:0003963">
    <property type="term" value="F:RNA-3'-phosphate cyclase activity"/>
    <property type="evidence" value="ECO:0007669"/>
    <property type="project" value="UniProtKB-UniRule"/>
</dbReference>
<evidence type="ECO:0000259" key="7">
    <source>
        <dbReference type="Pfam" id="PF01137"/>
    </source>
</evidence>
<comment type="caution">
    <text evidence="5">Lacks conserved residue(s) required for the propagation of feature annotation.</text>
</comment>
<dbReference type="InterPro" id="IPR017770">
    <property type="entry name" value="RNA3'_term_phos_cyc_type_1"/>
</dbReference>
<dbReference type="GO" id="GO:0005737">
    <property type="term" value="C:cytoplasm"/>
    <property type="evidence" value="ECO:0007669"/>
    <property type="project" value="UniProtKB-SubCell"/>
</dbReference>
<keyword evidence="5" id="KW-0963">Cytoplasm</keyword>
<feature type="domain" description="RNA 3'-terminal phosphate cyclase" evidence="7">
    <location>
        <begin position="16"/>
        <end position="335"/>
    </location>
</feature>
<dbReference type="PATRIC" id="fig|1255043.3.peg.1269"/>
<evidence type="ECO:0000256" key="3">
    <source>
        <dbReference type="ARBA" id="ARBA00022741"/>
    </source>
</evidence>
<gene>
    <name evidence="9" type="primary">rtcA [H]</name>
    <name evidence="5" type="synonym">rtcA</name>
    <name evidence="9" type="ordered locus">TVNIR_1256</name>
</gene>
<dbReference type="InterPro" id="IPR036553">
    <property type="entry name" value="RPTC_insert"/>
</dbReference>
<dbReference type="InterPro" id="IPR013791">
    <property type="entry name" value="RNA3'-term_phos_cycl_insert"/>
</dbReference>
<dbReference type="InterPro" id="IPR013792">
    <property type="entry name" value="RNA3'P_cycl/enolpyr_Trfase_a/b"/>
</dbReference>
<sequence length="349" mass="37656">MRWPLADGMIRIDGTMGEGGGQVLRTALSLSVLTGKGIHLVRIRARRDRPGLAFQHRMAVHAVGQISGARMEGVRVGSVELRFEPGPIIPGEYRFDIGTAGAASLVLQTVLLPLAVAEKASRITVTGGTHVPFSPCYHYLDWHWRVLMTRIGVPFALEMPMAGFYPPGGGVLHAQIGGGARVVAAHWLDRGPLVRIRGLSAVALLPDEIAERQRVRALGGLRAQRCPVEIEAQRLPAQSPGTVLVLLAEFERSQACFFALGARGKRAERVADEAVEGLRRFLATDGAVDPWAADQLLLPLALASQPSAVRTAEVTRHLLTQAELIPRLLPVRIEVDGRLGEPGTVRVCP</sequence>
<comment type="function">
    <text evidence="5">Catalyzes the conversion of 3'-phosphate to a 2',3'-cyclic phosphodiester at the end of RNA. The mechanism of action of the enzyme occurs in 3 steps: (A) adenylation of the enzyme by ATP; (B) transfer of adenylate to an RNA-N3'P to produce RNA-N3'PP5'A; (C) and attack of the adjacent 2'-hydroxyl on the 3'-phosphorus in the diester linkage to produce the cyclic end product. The biological role of this enzyme is unknown but it is likely to function in some aspects of cellular RNA processing.</text>
</comment>
<dbReference type="SUPFAM" id="SSF52913">
    <property type="entry name" value="RNA 3'-terminal phosphate cyclase, RPTC, insert domain"/>
    <property type="match status" value="1"/>
</dbReference>
<dbReference type="Pfam" id="PF05189">
    <property type="entry name" value="RTC_insert"/>
    <property type="match status" value="1"/>
</dbReference>
<dbReference type="STRING" id="1255043.TVNIR_1256"/>